<feature type="domain" description="FAD-binding" evidence="3">
    <location>
        <begin position="2"/>
        <end position="342"/>
    </location>
</feature>
<dbReference type="SUPFAM" id="SSF51905">
    <property type="entry name" value="FAD/NAD(P)-binding domain"/>
    <property type="match status" value="1"/>
</dbReference>
<dbReference type="NCBIfam" id="NF006091">
    <property type="entry name" value="PRK08243.1"/>
    <property type="match status" value="1"/>
</dbReference>
<dbReference type="Pfam" id="PF01494">
    <property type="entry name" value="FAD_binding_3"/>
    <property type="match status" value="1"/>
</dbReference>
<dbReference type="EC" id="1.14.13.2" evidence="4"/>
<evidence type="ECO:0000256" key="1">
    <source>
        <dbReference type="ARBA" id="ARBA00022630"/>
    </source>
</evidence>
<organism evidence="4 5">
    <name type="scientific">Microvirga splendida</name>
    <dbReference type="NCBI Taxonomy" id="2795727"/>
    <lineage>
        <taxon>Bacteria</taxon>
        <taxon>Pseudomonadati</taxon>
        <taxon>Pseudomonadota</taxon>
        <taxon>Alphaproteobacteria</taxon>
        <taxon>Hyphomicrobiales</taxon>
        <taxon>Methylobacteriaceae</taxon>
        <taxon>Microvirga</taxon>
    </lineage>
</organism>
<evidence type="ECO:0000313" key="4">
    <source>
        <dbReference type="EMBL" id="MBJ6125715.1"/>
    </source>
</evidence>
<dbReference type="InterPro" id="IPR002938">
    <property type="entry name" value="FAD-bd"/>
</dbReference>
<gene>
    <name evidence="4" type="primary">pobA</name>
    <name evidence="4" type="ORF">JAO75_09900</name>
</gene>
<evidence type="ECO:0000313" key="5">
    <source>
        <dbReference type="Proteomes" id="UP000620670"/>
    </source>
</evidence>
<keyword evidence="4" id="KW-0560">Oxidoreductase</keyword>
<protein>
    <submittedName>
        <fullName evidence="4">4-hydroxybenzoate 3-monooxygenase</fullName>
        <ecNumber evidence="4">1.14.13.2</ecNumber>
    </submittedName>
</protein>
<name>A0ABS0Y121_9HYPH</name>
<dbReference type="InterPro" id="IPR036188">
    <property type="entry name" value="FAD/NAD-bd_sf"/>
</dbReference>
<dbReference type="InterPro" id="IPR012733">
    <property type="entry name" value="HB_mOase"/>
</dbReference>
<dbReference type="SUPFAM" id="SSF54373">
    <property type="entry name" value="FAD-linked reductases, C-terminal domain"/>
    <property type="match status" value="1"/>
</dbReference>
<keyword evidence="2" id="KW-0274">FAD</keyword>
<dbReference type="Gene3D" id="3.50.50.60">
    <property type="entry name" value="FAD/NAD(P)-binding domain"/>
    <property type="match status" value="1"/>
</dbReference>
<dbReference type="PANTHER" id="PTHR43004">
    <property type="entry name" value="TRK SYSTEM POTASSIUM UPTAKE PROTEIN"/>
    <property type="match status" value="1"/>
</dbReference>
<sequence length="389" mass="43396">MRTKVAIIGAGPAGLLLGRLLENAGIETVILERRSREYVLGRIRAGVLEQGTVELLDRAGIGEKMHAEGLVHDGVEFCFGGDRHRFNFRELIGRTVTVYGQTEVTRDLMQARDRSGLTTVYEAENVSLHDFDGTSPKVRYVKDGVEHELACDFIAGCDGYHGVSRASVPENSLRTFERVYPFGWLGILVDRPPVADELIYAHHERGFALCSMRSPTRSRYYVQVSSSDRVEEWSDQRFWDELRRRVDEEAADSLVTGPSIEKSVAPLRSFVAEPLRFGRLFLAGDAAHIVPPTGAKGLNLAASDVAVLAEALIEFYAEQSSAGIDGYSARVLSRIWKAERFSWWMTSILHTFPDTDSFGRRIQRAEFEYLKSSTAAARSLAENYTGLPI</sequence>
<dbReference type="Gene3D" id="3.30.9.10">
    <property type="entry name" value="D-Amino Acid Oxidase, subunit A, domain 2"/>
    <property type="match status" value="1"/>
</dbReference>
<dbReference type="RefSeq" id="WP_199048734.1">
    <property type="nucleotide sequence ID" value="NZ_JAELXT010000007.1"/>
</dbReference>
<evidence type="ECO:0000259" key="3">
    <source>
        <dbReference type="Pfam" id="PF01494"/>
    </source>
</evidence>
<dbReference type="GO" id="GO:0018659">
    <property type="term" value="F:4-hydroxybenzoate 3-monooxygenase activity"/>
    <property type="evidence" value="ECO:0007669"/>
    <property type="project" value="UniProtKB-EC"/>
</dbReference>
<dbReference type="NCBIfam" id="TIGR02360">
    <property type="entry name" value="pbenz_hydroxyl"/>
    <property type="match status" value="1"/>
</dbReference>
<keyword evidence="5" id="KW-1185">Reference proteome</keyword>
<evidence type="ECO:0000256" key="2">
    <source>
        <dbReference type="ARBA" id="ARBA00022827"/>
    </source>
</evidence>
<dbReference type="Proteomes" id="UP000620670">
    <property type="component" value="Unassembled WGS sequence"/>
</dbReference>
<dbReference type="PANTHER" id="PTHR43004:SF3">
    <property type="entry name" value="P-HYDROXYBENZOATE HYDROXYLASE"/>
    <property type="match status" value="1"/>
</dbReference>
<comment type="caution">
    <text evidence="4">The sequence shown here is derived from an EMBL/GenBank/DDBJ whole genome shotgun (WGS) entry which is preliminary data.</text>
</comment>
<proteinExistence type="predicted"/>
<keyword evidence="1" id="KW-0285">Flavoprotein</keyword>
<accession>A0ABS0Y121</accession>
<reference evidence="5" key="1">
    <citation type="submission" date="2020-12" db="EMBL/GenBank/DDBJ databases">
        <title>Hymenobacter sp.</title>
        <authorList>
            <person name="Kim M.K."/>
        </authorList>
    </citation>
    <scope>NUCLEOTIDE SEQUENCE [LARGE SCALE GENOMIC DNA]</scope>
    <source>
        <strain evidence="5">BT325</strain>
    </source>
</reference>
<dbReference type="InterPro" id="IPR050641">
    <property type="entry name" value="RIFMO-like"/>
</dbReference>
<dbReference type="EMBL" id="JAELXT010000007">
    <property type="protein sequence ID" value="MBJ6125715.1"/>
    <property type="molecule type" value="Genomic_DNA"/>
</dbReference>
<dbReference type="PRINTS" id="PR00420">
    <property type="entry name" value="RNGMNOXGNASE"/>
</dbReference>